<dbReference type="EMBL" id="BEXD01003978">
    <property type="protein sequence ID" value="GBC04950.1"/>
    <property type="molecule type" value="Genomic_DNA"/>
</dbReference>
<evidence type="ECO:0000313" key="2">
    <source>
        <dbReference type="Proteomes" id="UP000247702"/>
    </source>
</evidence>
<accession>A0A2Z6S6U7</accession>
<dbReference type="Proteomes" id="UP000247702">
    <property type="component" value="Unassembled WGS sequence"/>
</dbReference>
<reference evidence="1 2" key="1">
    <citation type="submission" date="2017-11" db="EMBL/GenBank/DDBJ databases">
        <title>The genome of Rhizophagus clarus HR1 reveals common genetic basis of auxotrophy among arbuscular mycorrhizal fungi.</title>
        <authorList>
            <person name="Kobayashi Y."/>
        </authorList>
    </citation>
    <scope>NUCLEOTIDE SEQUENCE [LARGE SCALE GENOMIC DNA]</scope>
    <source>
        <strain evidence="1 2">HR1</strain>
    </source>
</reference>
<dbReference type="AlphaFoldDB" id="A0A2Z6S6U7"/>
<protein>
    <submittedName>
        <fullName evidence="1">Uncharacterized protein</fullName>
    </submittedName>
</protein>
<dbReference type="STRING" id="94130.A0A2Z6S6U7"/>
<organism evidence="1 2">
    <name type="scientific">Rhizophagus clarus</name>
    <dbReference type="NCBI Taxonomy" id="94130"/>
    <lineage>
        <taxon>Eukaryota</taxon>
        <taxon>Fungi</taxon>
        <taxon>Fungi incertae sedis</taxon>
        <taxon>Mucoromycota</taxon>
        <taxon>Glomeromycotina</taxon>
        <taxon>Glomeromycetes</taxon>
        <taxon>Glomerales</taxon>
        <taxon>Glomeraceae</taxon>
        <taxon>Rhizophagus</taxon>
    </lineage>
</organism>
<comment type="caution">
    <text evidence="1">The sequence shown here is derived from an EMBL/GenBank/DDBJ whole genome shotgun (WGS) entry which is preliminary data.</text>
</comment>
<sequence length="384" mass="45178">MKCLYFLFEAFERLENKYNYLDNYVIPVVADWSGQVNIRRAITLRINKGDEFGISKQVLSLIPIIGPLHISLNNRETLFQTYYFFFEELYHHLFGEKKILSHKPKQTVINLILDLTFNGWKKIRNIIMNRFENSKDIEYRMIIDLLDNSIPHTLDIYTTLFRTLQIIQNAKIIDVERNSNLSFKEAFVNTRNPAISQVKLNYLEKKVSLFLFSLFDEIFYNLENTNQIDNNKYPSFALLSFKTNIDVNVFPLAWSTKNKPFKNKFCDAENCLLPNNIELSNNSIIILICGYGFHKECLNSCNGNCSHCFNYLSLEIKKNANSLTERLNIPLKDNEKPLVEKSVYDNNTNENIDKNIQEIIENLEQNIDNQFENLYQKWSNYNSL</sequence>
<gene>
    <name evidence="1" type="ORF">RclHR1_05970007</name>
</gene>
<evidence type="ECO:0000313" key="1">
    <source>
        <dbReference type="EMBL" id="GBC04950.1"/>
    </source>
</evidence>
<proteinExistence type="predicted"/>
<keyword evidence="2" id="KW-1185">Reference proteome</keyword>
<name>A0A2Z6S6U7_9GLOM</name>